<feature type="region of interest" description="Disordered" evidence="1">
    <location>
        <begin position="792"/>
        <end position="857"/>
    </location>
</feature>
<name>A0A0S4IUJ7_BODSA</name>
<feature type="compositionally biased region" description="Polar residues" evidence="1">
    <location>
        <begin position="547"/>
        <end position="562"/>
    </location>
</feature>
<gene>
    <name evidence="2" type="ORF">BSAL_05010</name>
</gene>
<dbReference type="OrthoDB" id="10684221at2759"/>
<feature type="region of interest" description="Disordered" evidence="1">
    <location>
        <begin position="536"/>
        <end position="602"/>
    </location>
</feature>
<feature type="region of interest" description="Disordered" evidence="1">
    <location>
        <begin position="1660"/>
        <end position="1706"/>
    </location>
</feature>
<feature type="region of interest" description="Disordered" evidence="1">
    <location>
        <begin position="242"/>
        <end position="280"/>
    </location>
</feature>
<keyword evidence="3" id="KW-1185">Reference proteome</keyword>
<organism evidence="2 3">
    <name type="scientific">Bodo saltans</name>
    <name type="common">Flagellated protozoan</name>
    <dbReference type="NCBI Taxonomy" id="75058"/>
    <lineage>
        <taxon>Eukaryota</taxon>
        <taxon>Discoba</taxon>
        <taxon>Euglenozoa</taxon>
        <taxon>Kinetoplastea</taxon>
        <taxon>Metakinetoplastina</taxon>
        <taxon>Eubodonida</taxon>
        <taxon>Bodonidae</taxon>
        <taxon>Bodo</taxon>
    </lineage>
</organism>
<dbReference type="SUPFAM" id="SSF81298">
    <property type="entry name" value="Adenylylcyclase toxin (the edema factor)"/>
    <property type="match status" value="1"/>
</dbReference>
<dbReference type="InterPro" id="IPR035099">
    <property type="entry name" value="Anthrax_toxin_C-terminal"/>
</dbReference>
<evidence type="ECO:0000313" key="2">
    <source>
        <dbReference type="EMBL" id="CUG11435.1"/>
    </source>
</evidence>
<feature type="region of interest" description="Disordered" evidence="1">
    <location>
        <begin position="664"/>
        <end position="743"/>
    </location>
</feature>
<feature type="compositionally biased region" description="Polar residues" evidence="1">
    <location>
        <begin position="702"/>
        <end position="717"/>
    </location>
</feature>
<feature type="region of interest" description="Disordered" evidence="1">
    <location>
        <begin position="178"/>
        <end position="206"/>
    </location>
</feature>
<feature type="region of interest" description="Disordered" evidence="1">
    <location>
        <begin position="494"/>
        <end position="523"/>
    </location>
</feature>
<dbReference type="Proteomes" id="UP000051952">
    <property type="component" value="Unassembled WGS sequence"/>
</dbReference>
<feature type="compositionally biased region" description="Polar residues" evidence="1">
    <location>
        <begin position="182"/>
        <end position="205"/>
    </location>
</feature>
<feature type="compositionally biased region" description="Polar residues" evidence="1">
    <location>
        <begin position="674"/>
        <end position="683"/>
    </location>
</feature>
<feature type="region of interest" description="Disordered" evidence="1">
    <location>
        <begin position="401"/>
        <end position="453"/>
    </location>
</feature>
<proteinExistence type="predicted"/>
<feature type="compositionally biased region" description="Low complexity" evidence="1">
    <location>
        <begin position="43"/>
        <end position="52"/>
    </location>
</feature>
<dbReference type="EMBL" id="CYKH01000659">
    <property type="protein sequence ID" value="CUG11435.1"/>
    <property type="molecule type" value="Genomic_DNA"/>
</dbReference>
<feature type="compositionally biased region" description="Polar residues" evidence="1">
    <location>
        <begin position="433"/>
        <end position="453"/>
    </location>
</feature>
<dbReference type="VEuPathDB" id="TriTrypDB:BSAL_05010"/>
<accession>A0A0S4IUJ7</accession>
<sequence>MDRVESFYHVTSRHRASTPPTSGFHHRSHQGSDDAVFPPHLRSSSPISSIHINNGPRLGPTDLSPVRWKPKDEGHNPSAGGGALSGENSSDYRKYSSSGPATTAAGRTNSGDTTTTTTQQSKSAATLPVGWRPASVEFDNVVQHRLWLLDDHCNASQVVSSSSITSSQKQISSAALHARSASPDTFTNTHHNNGFGSDSAFTQRPASGDPLVRVYQARASMQRQQRLKGGISALDNSVGQQQQYVSSPARSSSFSGLSAANRAATPSSSNASSFLAPHQQQQAAPSLSSFTIGAGLLPPRHSVVISGAQQTSPVLSGRSANNSTSSFPTAAQLLRPVTPAGPMSAQQRIANAAARIAAVATELGSASVEQSSGLQRLLRQKKQEEEDLAIAILSDRHAAAESSAPPLAKLPKGVHQRPSHSAVDAMSALPPTSAVSLRHSTSSSQNLDGGTSSSFGGAMGTYGKMTDSVGGFTLRSGGGADNISSSVHNMSASFEQQGKHTMTRRSSPPTKSLFSPESSSLDATSSLNATFTSSKKQGSFAFGGTGNRQSPGRTQAQENQQPARRGTAVTFAQQAPDDGSGDDSNKPQQREDEGNTNSNLDMSLPDEFLFTHLLTNEEVLLLAELAGTDGIMGDASITGDMWAFEHHEIRASAKAGLLEEALLSQQQQQQQQQSAGRRQSVSATRLGGGDGGDRRRSSAARPSQTFLDDTISMSSSAKLVPPNARRRRSSNYGSGNGDDGDNELLSAQVVPLHMRESKILERKLRALERSAAAFAMPQISLEAFDVGSPTFQDRLRRKSSPLDPTSTTTAGSEEGGVGSPSFDNTQSGGTDDIEELASPNEGEEGAAAGGNRSAQRPSKIVLFDGKGVASSSNHNSQKPPIGIERRIAGGGGATALAVRTTSSPASNTTSGAPLLINTTSAGELPQGTIALRSTPRTQSIVDFFGKKAKTVIPEGDTFIPSNELHLYQLYCLNTNMILIFRPVSPSVPPMYAGNFFVPPQFCDEDGIPLMINEINQRLTLQEVLGFTVAECRVKGKGIGVSLKSSPYPPIDGFIPINPSLSKTYSEARKKERALEDNMINQAAGGGDAMSTALLRKMRSQKSLFSAATSVAMKEIAASLKDSDQRLATLLDAYRRQSSYAIDKLAVAEEYIGVLNETQFLGKTIATWRGMQVYYKQLAGDADVERRENAHPIFYCLKGTELFAYDLERNELELSRSYPATAETMEIVYHPVYILTHRSFVISPISKRIEPDPLGDFLIGPDFDGFAYAANIVTGNTSTVSAYRSFADEQIMNLRVLPTMGLVNDIDIDHILEMRRLTEWKQSHGYECSNTLKTQDISDGPHVIVMPNEVRLANNFPELMTFYREAWQCGYPLLLNPNWRVVLCPVERLPVTLGDELSLPIIDDCGLALLKHYLSSVGKKFDDIKDDAVKYIDELVALRRQGVTRLRVAGMYSTSLIPRVAVVVARKKLADYFYKLRRWMLFPPLFEADKLNDFDDDGTSPNLDSLRGATPSSRALTRKTSSVFTAGRGGRRAATVPVNASFEAYREQKVSELRAVFEEECAVFDALFGSDDPRFVRRLKHFIDPAVAAQASLDANSSKREEPVSDGAASFLNPNSVEDPSKSSDRGAGLSAILGALPASPPAAGAGAGGTTTLAGATRSLSLSAGAQQGGGQQPVGFRRASGGGPPPSAKKFLTSVAADGERPFAA</sequence>
<feature type="region of interest" description="Disordered" evidence="1">
    <location>
        <begin position="1592"/>
        <end position="1627"/>
    </location>
</feature>
<feature type="compositionally biased region" description="Polar residues" evidence="1">
    <location>
        <begin position="95"/>
        <end position="112"/>
    </location>
</feature>
<feature type="region of interest" description="Disordered" evidence="1">
    <location>
        <begin position="1"/>
        <end position="128"/>
    </location>
</feature>
<evidence type="ECO:0000256" key="1">
    <source>
        <dbReference type="SAM" id="MobiDB-lite"/>
    </source>
</evidence>
<feature type="compositionally biased region" description="Basic and acidic residues" evidence="1">
    <location>
        <begin position="583"/>
        <end position="593"/>
    </location>
</feature>
<evidence type="ECO:0000313" key="3">
    <source>
        <dbReference type="Proteomes" id="UP000051952"/>
    </source>
</evidence>
<reference evidence="3" key="1">
    <citation type="submission" date="2015-09" db="EMBL/GenBank/DDBJ databases">
        <authorList>
            <consortium name="Pathogen Informatics"/>
        </authorList>
    </citation>
    <scope>NUCLEOTIDE SEQUENCE [LARGE SCALE GENOMIC DNA]</scope>
    <source>
        <strain evidence="3">Lake Konstanz</strain>
    </source>
</reference>
<protein>
    <submittedName>
        <fullName evidence="2">Uncharacterized protein</fullName>
    </submittedName>
</protein>